<dbReference type="GO" id="GO:0005886">
    <property type="term" value="C:plasma membrane"/>
    <property type="evidence" value="ECO:0007669"/>
    <property type="project" value="TreeGrafter"/>
</dbReference>
<dbReference type="PANTHER" id="PTHR24220">
    <property type="entry name" value="IMPORT ATP-BINDING PROTEIN"/>
    <property type="match status" value="1"/>
</dbReference>
<dbReference type="EMBL" id="WCRS01000015">
    <property type="protein sequence ID" value="KAB4471115.1"/>
    <property type="molecule type" value="Genomic_DNA"/>
</dbReference>
<evidence type="ECO:0000313" key="10">
    <source>
        <dbReference type="Proteomes" id="UP000095576"/>
    </source>
</evidence>
<dbReference type="Proteomes" id="UP000436825">
    <property type="component" value="Unassembled WGS sequence"/>
</dbReference>
<evidence type="ECO:0000313" key="14">
    <source>
        <dbReference type="Proteomes" id="UP000500882"/>
    </source>
</evidence>
<reference evidence="6 10" key="1">
    <citation type="submission" date="2015-09" db="EMBL/GenBank/DDBJ databases">
        <authorList>
            <consortium name="Pathogen Informatics"/>
        </authorList>
    </citation>
    <scope>NUCLEOTIDE SEQUENCE [LARGE SCALE GENOMIC DNA]</scope>
    <source>
        <strain evidence="6 10">2789STDY5834899</strain>
    </source>
</reference>
<accession>C6IKC1</accession>
<sequence>MNGMNSIHLQQTLPQVFADRNSVTSDVWHQDLIFRKGEMYLIEAASGTGKSSLCSYLYGYRNDYQGIINFDETNIKAYSVKQWVDLRKHSLSMLFQDLRIFTELTAIENVQLKNNLTGHKKKKEILSLFEKLGISDKLNVKAGKLSFGQQQRVAFIRAFCQPFDFLFLDEPISHLDDENSRIMGEIIIDEAGKQGAGVIATSIGKHIELPYKKVLQL</sequence>
<dbReference type="SUPFAM" id="SSF52540">
    <property type="entry name" value="P-loop containing nucleoside triphosphate hydrolases"/>
    <property type="match status" value="1"/>
</dbReference>
<protein>
    <submittedName>
        <fullName evidence="5">ABC transporter ATP-binding protein</fullName>
    </submittedName>
    <submittedName>
        <fullName evidence="9">ATP-binding cassette domain-containing protein</fullName>
    </submittedName>
</protein>
<dbReference type="Proteomes" id="UP000095576">
    <property type="component" value="Unassembled WGS sequence"/>
</dbReference>
<dbReference type="GO" id="GO:0022857">
    <property type="term" value="F:transmembrane transporter activity"/>
    <property type="evidence" value="ECO:0007669"/>
    <property type="project" value="TreeGrafter"/>
</dbReference>
<dbReference type="AlphaFoldDB" id="A0A0P0F8E5"/>
<evidence type="ECO:0000256" key="1">
    <source>
        <dbReference type="ARBA" id="ARBA00005417"/>
    </source>
</evidence>
<dbReference type="EMBL" id="WCRY01000019">
    <property type="protein sequence ID" value="KAB4479391.1"/>
    <property type="molecule type" value="Genomic_DNA"/>
</dbReference>
<gene>
    <name evidence="5" type="ORF">BatF92_08110</name>
    <name evidence="6" type="ORF">ERS852511_02767</name>
    <name evidence="8" type="ORF">GAN59_18205</name>
    <name evidence="7" type="ORF">GAN75_05500</name>
    <name evidence="9" type="ORF">GAN91_18385</name>
</gene>
<dbReference type="GO" id="GO:0016887">
    <property type="term" value="F:ATP hydrolysis activity"/>
    <property type="evidence" value="ECO:0007669"/>
    <property type="project" value="InterPro"/>
</dbReference>
<evidence type="ECO:0000313" key="8">
    <source>
        <dbReference type="EMBL" id="KAB4471115.1"/>
    </source>
</evidence>
<proteinExistence type="inferred from homology"/>
<dbReference type="Pfam" id="PF00005">
    <property type="entry name" value="ABC_tran"/>
    <property type="match status" value="1"/>
</dbReference>
<dbReference type="Proteomes" id="UP000500882">
    <property type="component" value="Chromosome"/>
</dbReference>
<dbReference type="FunFam" id="3.40.50.300:FF:002515">
    <property type="entry name" value="ABC transporter ATP-binding protein"/>
    <property type="match status" value="1"/>
</dbReference>
<keyword evidence="2" id="KW-0547">Nucleotide-binding</keyword>
<dbReference type="EMBL" id="WCRW01000003">
    <property type="protein sequence ID" value="KAB4457653.1"/>
    <property type="molecule type" value="Genomic_DNA"/>
</dbReference>
<comment type="similarity">
    <text evidence="1">Belongs to the ABC transporter superfamily.</text>
</comment>
<dbReference type="EMBL" id="CZAP01000009">
    <property type="protein sequence ID" value="CUP64478.1"/>
    <property type="molecule type" value="Genomic_DNA"/>
</dbReference>
<evidence type="ECO:0000313" key="6">
    <source>
        <dbReference type="EMBL" id="CUP64478.1"/>
    </source>
</evidence>
<feature type="domain" description="ABC transporter" evidence="4">
    <location>
        <begin position="7"/>
        <end position="217"/>
    </location>
</feature>
<organism evidence="9 12">
    <name type="scientific">Bacteroides thetaiotaomicron</name>
    <dbReference type="NCBI Taxonomy" id="818"/>
    <lineage>
        <taxon>Bacteria</taxon>
        <taxon>Pseudomonadati</taxon>
        <taxon>Bacteroidota</taxon>
        <taxon>Bacteroidia</taxon>
        <taxon>Bacteroidales</taxon>
        <taxon>Bacteroidaceae</taxon>
        <taxon>Bacteroides</taxon>
    </lineage>
</organism>
<dbReference type="PATRIC" id="fig|818.23.peg.3888"/>
<dbReference type="InterPro" id="IPR015854">
    <property type="entry name" value="ABC_transpr_LolD-like"/>
</dbReference>
<accession>A0A0P0F8E5</accession>
<evidence type="ECO:0000313" key="9">
    <source>
        <dbReference type="EMBL" id="KAB4479391.1"/>
    </source>
</evidence>
<evidence type="ECO:0000313" key="13">
    <source>
        <dbReference type="Proteomes" id="UP000488521"/>
    </source>
</evidence>
<dbReference type="EMBL" id="AP022660">
    <property type="protein sequence ID" value="BCA48869.1"/>
    <property type="molecule type" value="Genomic_DNA"/>
</dbReference>
<evidence type="ECO:0000256" key="2">
    <source>
        <dbReference type="ARBA" id="ARBA00022741"/>
    </source>
</evidence>
<dbReference type="GO" id="GO:0005524">
    <property type="term" value="F:ATP binding"/>
    <property type="evidence" value="ECO:0007669"/>
    <property type="project" value="UniProtKB-KW"/>
</dbReference>
<dbReference type="InterPro" id="IPR027417">
    <property type="entry name" value="P-loop_NTPase"/>
</dbReference>
<dbReference type="InterPro" id="IPR003439">
    <property type="entry name" value="ABC_transporter-like_ATP-bd"/>
</dbReference>
<reference evidence="5 14" key="3">
    <citation type="submission" date="2020-02" db="EMBL/GenBank/DDBJ databases">
        <title>Whole-genome sequencing and comparative analysis of the genomes of Bacteroides thetaiotaomicron and Escherichia coli isolated from a healthy resident in Vietnam.</title>
        <authorList>
            <person name="Mohsin M."/>
            <person name="Tanaka K."/>
            <person name="Kawahara R."/>
            <person name="Kondo S."/>
            <person name="Noguchi H."/>
            <person name="Motooka D."/>
            <person name="Nakamura S."/>
            <person name="Khong D.T."/>
            <person name="Nguyen T.N."/>
            <person name="Tran H.T."/>
            <person name="Yamamoto Y."/>
        </authorList>
    </citation>
    <scope>NUCLEOTIDE SEQUENCE [LARGE SCALE GENOMIC DNA]</scope>
    <source>
        <strain evidence="5 14">F9-2</strain>
    </source>
</reference>
<dbReference type="InterPro" id="IPR017871">
    <property type="entry name" value="ABC_transporter-like_CS"/>
</dbReference>
<dbReference type="Proteomes" id="UP000488521">
    <property type="component" value="Unassembled WGS sequence"/>
</dbReference>
<evidence type="ECO:0000256" key="3">
    <source>
        <dbReference type="ARBA" id="ARBA00022840"/>
    </source>
</evidence>
<keyword evidence="3 9" id="KW-0067">ATP-binding</keyword>
<evidence type="ECO:0000313" key="7">
    <source>
        <dbReference type="EMBL" id="KAB4457653.1"/>
    </source>
</evidence>
<dbReference type="OMA" id="MNSIHLQ"/>
<dbReference type="Proteomes" id="UP000436858">
    <property type="component" value="Unassembled WGS sequence"/>
</dbReference>
<reference evidence="11 12" key="2">
    <citation type="journal article" date="2019" name="Nat. Med.">
        <title>A library of human gut bacterial isolates paired with longitudinal multiomics data enables mechanistic microbiome research.</title>
        <authorList>
            <person name="Poyet M."/>
            <person name="Groussin M."/>
            <person name="Gibbons S.M."/>
            <person name="Avila-Pacheco J."/>
            <person name="Jiang X."/>
            <person name="Kearney S.M."/>
            <person name="Perrotta A.R."/>
            <person name="Berdy B."/>
            <person name="Zhao S."/>
            <person name="Lieberman T.D."/>
            <person name="Swanson P.K."/>
            <person name="Smith M."/>
            <person name="Roesemann S."/>
            <person name="Alexander J.E."/>
            <person name="Rich S.A."/>
            <person name="Livny J."/>
            <person name="Vlamakis H."/>
            <person name="Clish C."/>
            <person name="Bullock K."/>
            <person name="Deik A."/>
            <person name="Scott J."/>
            <person name="Pierce K.A."/>
            <person name="Xavier R.J."/>
            <person name="Alm E.J."/>
        </authorList>
    </citation>
    <scope>NUCLEOTIDE SEQUENCE [LARGE SCALE GENOMIC DNA]</scope>
    <source>
        <strain evidence="8 13">BIOML-A156</strain>
        <strain evidence="7 11">BIOML-A160</strain>
        <strain evidence="9 12">BIOML-A162</strain>
    </source>
</reference>
<name>A0A0P0F8E5_BACT4</name>
<dbReference type="PROSITE" id="PS50893">
    <property type="entry name" value="ABC_TRANSPORTER_2"/>
    <property type="match status" value="1"/>
</dbReference>
<dbReference type="PANTHER" id="PTHR24220:SF689">
    <property type="entry name" value="LIPOPROTEIN-RELEASING SYSTEM ATP-BINDING PROTEIN LOLD"/>
    <property type="match status" value="1"/>
</dbReference>
<dbReference type="Gene3D" id="3.40.50.300">
    <property type="entry name" value="P-loop containing nucleotide triphosphate hydrolases"/>
    <property type="match status" value="1"/>
</dbReference>
<evidence type="ECO:0000313" key="11">
    <source>
        <dbReference type="Proteomes" id="UP000436825"/>
    </source>
</evidence>
<evidence type="ECO:0000313" key="5">
    <source>
        <dbReference type="EMBL" id="BCA48869.1"/>
    </source>
</evidence>
<evidence type="ECO:0000259" key="4">
    <source>
        <dbReference type="PROSITE" id="PS50893"/>
    </source>
</evidence>
<dbReference type="KEGG" id="btho:Btheta7330_03773"/>
<dbReference type="PROSITE" id="PS00211">
    <property type="entry name" value="ABC_TRANSPORTER_1"/>
    <property type="match status" value="1"/>
</dbReference>
<evidence type="ECO:0000313" key="12">
    <source>
        <dbReference type="Proteomes" id="UP000436858"/>
    </source>
</evidence>